<dbReference type="Gene3D" id="1.20.1050.10">
    <property type="match status" value="1"/>
</dbReference>
<dbReference type="OMA" id="YNEIRPY"/>
<dbReference type="InterPro" id="IPR010987">
    <property type="entry name" value="Glutathione-S-Trfase_C-like"/>
</dbReference>
<reference evidence="3" key="2">
    <citation type="submission" date="2024-10" db="UniProtKB">
        <authorList>
            <consortium name="EnsemblProtists"/>
        </authorList>
    </citation>
    <scope>IDENTIFICATION</scope>
</reference>
<dbReference type="RefSeq" id="XP_005793990.1">
    <property type="nucleotide sequence ID" value="XM_005793933.1"/>
</dbReference>
<proteinExistence type="predicted"/>
<accession>A0A0D3L0M6</accession>
<dbReference type="Gene3D" id="3.40.30.10">
    <property type="entry name" value="Glutaredoxin"/>
    <property type="match status" value="1"/>
</dbReference>
<dbReference type="GO" id="GO:0006749">
    <property type="term" value="P:glutathione metabolic process"/>
    <property type="evidence" value="ECO:0007669"/>
    <property type="project" value="TreeGrafter"/>
</dbReference>
<reference evidence="4" key="1">
    <citation type="journal article" date="2013" name="Nature">
        <title>Pan genome of the phytoplankton Emiliania underpins its global distribution.</title>
        <authorList>
            <person name="Read B.A."/>
            <person name="Kegel J."/>
            <person name="Klute M.J."/>
            <person name="Kuo A."/>
            <person name="Lefebvre S.C."/>
            <person name="Maumus F."/>
            <person name="Mayer C."/>
            <person name="Miller J."/>
            <person name="Monier A."/>
            <person name="Salamov A."/>
            <person name="Young J."/>
            <person name="Aguilar M."/>
            <person name="Claverie J.M."/>
            <person name="Frickenhaus S."/>
            <person name="Gonzalez K."/>
            <person name="Herman E.K."/>
            <person name="Lin Y.C."/>
            <person name="Napier J."/>
            <person name="Ogata H."/>
            <person name="Sarno A.F."/>
            <person name="Shmutz J."/>
            <person name="Schroeder D."/>
            <person name="de Vargas C."/>
            <person name="Verret F."/>
            <person name="von Dassow P."/>
            <person name="Valentin K."/>
            <person name="Van de Peer Y."/>
            <person name="Wheeler G."/>
            <person name="Dacks J.B."/>
            <person name="Delwiche C.F."/>
            <person name="Dyhrman S.T."/>
            <person name="Glockner G."/>
            <person name="John U."/>
            <person name="Richards T."/>
            <person name="Worden A.Z."/>
            <person name="Zhang X."/>
            <person name="Grigoriev I.V."/>
            <person name="Allen A.E."/>
            <person name="Bidle K."/>
            <person name="Borodovsky M."/>
            <person name="Bowler C."/>
            <person name="Brownlee C."/>
            <person name="Cock J.M."/>
            <person name="Elias M."/>
            <person name="Gladyshev V.N."/>
            <person name="Groth M."/>
            <person name="Guda C."/>
            <person name="Hadaegh A."/>
            <person name="Iglesias-Rodriguez M.D."/>
            <person name="Jenkins J."/>
            <person name="Jones B.M."/>
            <person name="Lawson T."/>
            <person name="Leese F."/>
            <person name="Lindquist E."/>
            <person name="Lobanov A."/>
            <person name="Lomsadze A."/>
            <person name="Malik S.B."/>
            <person name="Marsh M.E."/>
            <person name="Mackinder L."/>
            <person name="Mock T."/>
            <person name="Mueller-Roeber B."/>
            <person name="Pagarete A."/>
            <person name="Parker M."/>
            <person name="Probert I."/>
            <person name="Quesneville H."/>
            <person name="Raines C."/>
            <person name="Rensing S.A."/>
            <person name="Riano-Pachon D.M."/>
            <person name="Richier S."/>
            <person name="Rokitta S."/>
            <person name="Shiraiwa Y."/>
            <person name="Soanes D.M."/>
            <person name="van der Giezen M."/>
            <person name="Wahlund T.M."/>
            <person name="Williams B."/>
            <person name="Wilson W."/>
            <person name="Wolfe G."/>
            <person name="Wurch L.L."/>
        </authorList>
    </citation>
    <scope>NUCLEOTIDE SEQUENCE</scope>
</reference>
<dbReference type="InterPro" id="IPR004046">
    <property type="entry name" value="GST_C"/>
</dbReference>
<dbReference type="InterPro" id="IPR036282">
    <property type="entry name" value="Glutathione-S-Trfase_C_sf"/>
</dbReference>
<dbReference type="GO" id="GO:0004364">
    <property type="term" value="F:glutathione transferase activity"/>
    <property type="evidence" value="ECO:0007669"/>
    <property type="project" value="TreeGrafter"/>
</dbReference>
<dbReference type="CDD" id="cd03039">
    <property type="entry name" value="GST_N_Sigma_like"/>
    <property type="match status" value="1"/>
</dbReference>
<dbReference type="KEGG" id="ehx:EMIHUDRAFT_349113"/>
<dbReference type="SUPFAM" id="SSF47616">
    <property type="entry name" value="GST C-terminal domain-like"/>
    <property type="match status" value="1"/>
</dbReference>
<dbReference type="Pfam" id="PF02798">
    <property type="entry name" value="GST_N"/>
    <property type="match status" value="1"/>
</dbReference>
<dbReference type="EnsemblProtists" id="EOD41561">
    <property type="protein sequence ID" value="EOD41561"/>
    <property type="gene ID" value="EMIHUDRAFT_349113"/>
</dbReference>
<dbReference type="AlphaFoldDB" id="A0A0D3L0M6"/>
<dbReference type="PANTHER" id="PTHR11571">
    <property type="entry name" value="GLUTATHIONE S-TRANSFERASE"/>
    <property type="match status" value="1"/>
</dbReference>
<dbReference type="PROSITE" id="PS50405">
    <property type="entry name" value="GST_CTER"/>
    <property type="match status" value="1"/>
</dbReference>
<protein>
    <recommendedName>
        <fullName evidence="5">Glutathione S-transferase</fullName>
    </recommendedName>
</protein>
<dbReference type="HOGENOM" id="CLU_1100185_0_0_1"/>
<evidence type="ECO:0000259" key="1">
    <source>
        <dbReference type="PROSITE" id="PS50404"/>
    </source>
</evidence>
<dbReference type="eggNOG" id="KOG1695">
    <property type="taxonomic scope" value="Eukaryota"/>
</dbReference>
<sequence>MLLKSVHRLARPSLLVAAGTFAGEAARRGLSQPASVCESAAAPQLTMIYFPVRALAEPARMILEFGGVAYEDASPQQAYGVPWKDAKDKTPFGQLPLLLVDGKELAQAGAIIRYCAALVPALVPAEPLEAARCDMIFEAARELDAVNPIVNAAFFDSFPAKLARLARQLRESEGPFSCGAAPRWCDFMLYHNLDNARLLEPAALDAYPEVRTFMAAVEATPRVAEFLQARPKPVDIGTKPMLEPNVPGIRVKK</sequence>
<keyword evidence="4" id="KW-1185">Reference proteome</keyword>
<dbReference type="GeneID" id="17286831"/>
<dbReference type="STRING" id="2903.R1G0L1"/>
<evidence type="ECO:0000313" key="3">
    <source>
        <dbReference type="EnsemblProtists" id="EOD41561"/>
    </source>
</evidence>
<dbReference type="InterPro" id="IPR004045">
    <property type="entry name" value="Glutathione_S-Trfase_N"/>
</dbReference>
<organism evidence="3 4">
    <name type="scientific">Emiliania huxleyi (strain CCMP1516)</name>
    <dbReference type="NCBI Taxonomy" id="280463"/>
    <lineage>
        <taxon>Eukaryota</taxon>
        <taxon>Haptista</taxon>
        <taxon>Haptophyta</taxon>
        <taxon>Prymnesiophyceae</taxon>
        <taxon>Isochrysidales</taxon>
        <taxon>Noelaerhabdaceae</taxon>
        <taxon>Emiliania</taxon>
    </lineage>
</organism>
<dbReference type="PROSITE" id="PS50404">
    <property type="entry name" value="GST_NTER"/>
    <property type="match status" value="1"/>
</dbReference>
<dbReference type="SFLD" id="SFLDS00019">
    <property type="entry name" value="Glutathione_Transferase_(cytos"/>
    <property type="match status" value="1"/>
</dbReference>
<evidence type="ECO:0008006" key="5">
    <source>
        <dbReference type="Google" id="ProtNLM"/>
    </source>
</evidence>
<dbReference type="SUPFAM" id="SSF52833">
    <property type="entry name" value="Thioredoxin-like"/>
    <property type="match status" value="1"/>
</dbReference>
<dbReference type="PaxDb" id="2903-EOD41561"/>
<evidence type="ECO:0000313" key="4">
    <source>
        <dbReference type="Proteomes" id="UP000013827"/>
    </source>
</evidence>
<dbReference type="Proteomes" id="UP000013827">
    <property type="component" value="Unassembled WGS sequence"/>
</dbReference>
<dbReference type="InterPro" id="IPR050213">
    <property type="entry name" value="GST_superfamily"/>
</dbReference>
<name>A0A0D3L0M6_EMIH1</name>
<feature type="domain" description="GST C-terminal" evidence="2">
    <location>
        <begin position="101"/>
        <end position="248"/>
    </location>
</feature>
<feature type="domain" description="GST N-terminal" evidence="1">
    <location>
        <begin position="43"/>
        <end position="123"/>
    </location>
</feature>
<dbReference type="InterPro" id="IPR040079">
    <property type="entry name" value="Glutathione_S-Trfase"/>
</dbReference>
<dbReference type="Pfam" id="PF14497">
    <property type="entry name" value="GST_C_3"/>
    <property type="match status" value="1"/>
</dbReference>
<evidence type="ECO:0000259" key="2">
    <source>
        <dbReference type="PROSITE" id="PS50405"/>
    </source>
</evidence>
<dbReference type="InterPro" id="IPR036249">
    <property type="entry name" value="Thioredoxin-like_sf"/>
</dbReference>